<name>A0A0H3XIP6_9MOLU</name>
<dbReference type="GO" id="GO:0050515">
    <property type="term" value="F:4-(cytidine 5'-diphospho)-2-C-methyl-D-erythritol kinase activity"/>
    <property type="evidence" value="ECO:0007669"/>
    <property type="project" value="TreeGrafter"/>
</dbReference>
<evidence type="ECO:0000256" key="2">
    <source>
        <dbReference type="ARBA" id="ARBA00022741"/>
    </source>
</evidence>
<gene>
    <name evidence="6" type="primary">ispE</name>
    <name evidence="6" type="ORF">SERIO_v1c12190</name>
</gene>
<keyword evidence="2" id="KW-0547">Nucleotide-binding</keyword>
<keyword evidence="3 6" id="KW-0418">Kinase</keyword>
<dbReference type="PATRIC" id="fig|743698.3.peg.1231"/>
<evidence type="ECO:0000256" key="4">
    <source>
        <dbReference type="ARBA" id="ARBA00022840"/>
    </source>
</evidence>
<dbReference type="SUPFAM" id="SSF54211">
    <property type="entry name" value="Ribosomal protein S5 domain 2-like"/>
    <property type="match status" value="1"/>
</dbReference>
<dbReference type="AlphaFoldDB" id="A0A0H3XIP6"/>
<evidence type="ECO:0000256" key="1">
    <source>
        <dbReference type="ARBA" id="ARBA00022679"/>
    </source>
</evidence>
<dbReference type="RefSeq" id="WP_047791946.1">
    <property type="nucleotide sequence ID" value="NZ_CP011856.1"/>
</dbReference>
<dbReference type="Pfam" id="PF00288">
    <property type="entry name" value="GHMP_kinases_N"/>
    <property type="match status" value="1"/>
</dbReference>
<dbReference type="GO" id="GO:0005524">
    <property type="term" value="F:ATP binding"/>
    <property type="evidence" value="ECO:0007669"/>
    <property type="project" value="UniProtKB-KW"/>
</dbReference>
<keyword evidence="7" id="KW-1185">Reference proteome</keyword>
<dbReference type="InterPro" id="IPR014721">
    <property type="entry name" value="Ribsml_uS5_D2-typ_fold_subgr"/>
</dbReference>
<keyword evidence="4" id="KW-0067">ATP-binding</keyword>
<evidence type="ECO:0000259" key="5">
    <source>
        <dbReference type="Pfam" id="PF00288"/>
    </source>
</evidence>
<dbReference type="InterPro" id="IPR020568">
    <property type="entry name" value="Ribosomal_Su5_D2-typ_SF"/>
</dbReference>
<reference evidence="6 7" key="1">
    <citation type="journal article" date="2015" name="Genome Biol. Evol.">
        <title>Found and Lost: The Fates of Horizontally Acquired Genes in Arthropod-Symbiotic Spiroplasma.</title>
        <authorList>
            <person name="Lo W.S."/>
            <person name="Gasparich G.E."/>
            <person name="Kuo C.H."/>
        </authorList>
    </citation>
    <scope>NUCLEOTIDE SEQUENCE [LARGE SCALE GENOMIC DNA]</scope>
    <source>
        <strain evidence="7">TDA-040725-5</strain>
    </source>
</reference>
<proteinExistence type="predicted"/>
<dbReference type="PANTHER" id="PTHR43527">
    <property type="entry name" value="4-DIPHOSPHOCYTIDYL-2-C-METHYL-D-ERYTHRITOL KINASE, CHLOROPLASTIC"/>
    <property type="match status" value="1"/>
</dbReference>
<protein>
    <submittedName>
        <fullName evidence="6">4-diphosphocytidyl-2-C-methyl-D-erythritol kinase</fullName>
    </submittedName>
</protein>
<dbReference type="Proteomes" id="UP000035661">
    <property type="component" value="Chromosome"/>
</dbReference>
<dbReference type="Gene3D" id="3.30.230.10">
    <property type="match status" value="1"/>
</dbReference>
<dbReference type="InterPro" id="IPR036554">
    <property type="entry name" value="GHMP_kinase_C_sf"/>
</dbReference>
<dbReference type="Gene3D" id="3.30.70.890">
    <property type="entry name" value="GHMP kinase, C-terminal domain"/>
    <property type="match status" value="1"/>
</dbReference>
<feature type="domain" description="GHMP kinase N-terminal" evidence="5">
    <location>
        <begin position="65"/>
        <end position="143"/>
    </location>
</feature>
<accession>A0A0H3XIP6</accession>
<keyword evidence="1" id="KW-0808">Transferase</keyword>
<evidence type="ECO:0000313" key="6">
    <source>
        <dbReference type="EMBL" id="AKM54768.1"/>
    </source>
</evidence>
<dbReference type="STRING" id="315358.SERIO_v1c12190"/>
<organism evidence="6 7">
    <name type="scientific">Spiroplasma eriocheiris</name>
    <dbReference type="NCBI Taxonomy" id="315358"/>
    <lineage>
        <taxon>Bacteria</taxon>
        <taxon>Bacillati</taxon>
        <taxon>Mycoplasmatota</taxon>
        <taxon>Mollicutes</taxon>
        <taxon>Entomoplasmatales</taxon>
        <taxon>Spiroplasmataceae</taxon>
        <taxon>Spiroplasma</taxon>
    </lineage>
</organism>
<dbReference type="EMBL" id="CP011856">
    <property type="protein sequence ID" value="AKM54768.1"/>
    <property type="molecule type" value="Genomic_DNA"/>
</dbReference>
<evidence type="ECO:0000256" key="3">
    <source>
        <dbReference type="ARBA" id="ARBA00022777"/>
    </source>
</evidence>
<reference evidence="7" key="2">
    <citation type="submission" date="2015-06" db="EMBL/GenBank/DDBJ databases">
        <title>Complete genome sequence of Spiroplasma eriocheiris TDA-040725-5 (DSM 21848).</title>
        <authorList>
            <person name="Lo W.-S."/>
            <person name="Kuo C.-H."/>
        </authorList>
    </citation>
    <scope>NUCLEOTIDE SEQUENCE [LARGE SCALE GENOMIC DNA]</scope>
    <source>
        <strain evidence="7">TDA-040725-5</strain>
    </source>
</reference>
<dbReference type="PANTHER" id="PTHR43527:SF2">
    <property type="entry name" value="4-DIPHOSPHOCYTIDYL-2-C-METHYL-D-ERYTHRITOL KINASE, CHLOROPLASTIC"/>
    <property type="match status" value="1"/>
</dbReference>
<sequence>MEIKSYGKVNLTLKVYKNNRKRNLHKINSIMFPYQELFDIIIVKKNSTQQFKFECNLLELNNNENTIVKAYQAFLREFPEFNAIGIDIFLDKKTPVGSGLGYSSSNQVATIKLLCRIFKIDFNSKKILNLIKSLSCDALFFYYQKPARILGYGNQIRLLSKHQITKYQLPNWKVIISNIPSITKDVYAEFDLDYSYYKKRNRVFPEKYFNMLEKPALKINQKLKEFHHNLTKQYSHVLLAGSGGSFLVW</sequence>
<dbReference type="KEGG" id="seri:SERIO_v1c12190"/>
<evidence type="ECO:0000313" key="7">
    <source>
        <dbReference type="Proteomes" id="UP000035661"/>
    </source>
</evidence>
<dbReference type="InterPro" id="IPR006204">
    <property type="entry name" value="GHMP_kinase_N_dom"/>
</dbReference>